<dbReference type="AlphaFoldDB" id="H8MZ01"/>
<dbReference type="InterPro" id="IPR035986">
    <property type="entry name" value="PKD_dom_sf"/>
</dbReference>
<dbReference type="InParanoid" id="H8MZ01"/>
<dbReference type="eggNOG" id="COG3055">
    <property type="taxonomic scope" value="Bacteria"/>
</dbReference>
<dbReference type="PROSITE" id="PS51257">
    <property type="entry name" value="PROKAR_LIPOPROTEIN"/>
    <property type="match status" value="1"/>
</dbReference>
<dbReference type="SMART" id="SM00612">
    <property type="entry name" value="Kelch"/>
    <property type="match status" value="6"/>
</dbReference>
<feature type="chain" id="PRO_5003615831" description="PKD domain-containing protein" evidence="3">
    <location>
        <begin position="22"/>
        <end position="997"/>
    </location>
</feature>
<name>H8MZ01_CORCM</name>
<evidence type="ECO:0000256" key="1">
    <source>
        <dbReference type="ARBA" id="ARBA00022441"/>
    </source>
</evidence>
<dbReference type="CDD" id="cd00146">
    <property type="entry name" value="PKD"/>
    <property type="match status" value="1"/>
</dbReference>
<dbReference type="Gene3D" id="2.60.40.10">
    <property type="entry name" value="Immunoglobulins"/>
    <property type="match status" value="2"/>
</dbReference>
<dbReference type="PANTHER" id="PTHR46344">
    <property type="entry name" value="OS02G0202900 PROTEIN"/>
    <property type="match status" value="1"/>
</dbReference>
<dbReference type="OrthoDB" id="320326at2"/>
<dbReference type="SMART" id="SM00089">
    <property type="entry name" value="PKD"/>
    <property type="match status" value="2"/>
</dbReference>
<dbReference type="RefSeq" id="WP_014397038.1">
    <property type="nucleotide sequence ID" value="NC_017030.1"/>
</dbReference>
<dbReference type="Proteomes" id="UP000007587">
    <property type="component" value="Chromosome"/>
</dbReference>
<dbReference type="PANTHER" id="PTHR46344:SF27">
    <property type="entry name" value="KELCH REPEAT SUPERFAMILY PROTEIN"/>
    <property type="match status" value="1"/>
</dbReference>
<feature type="signal peptide" evidence="3">
    <location>
        <begin position="1"/>
        <end position="21"/>
    </location>
</feature>
<dbReference type="STRING" id="1144275.COCOR_04227"/>
<dbReference type="InterPro" id="IPR000601">
    <property type="entry name" value="PKD_dom"/>
</dbReference>
<sequence length="997" mass="100133">MRQKSRSGLACLALGLVLALAGCGGAQHSEEAEGSAQAVVTLPQALSASDMVRVELTVSGAGMTTRTDALVKTGGQWGGVLGQLPAGTGRTFSAQAFDASNTVRYAGQVTPVTIQAAQTTAVTLLLQEVNAPPPFENAAPRILSLVASPGTVSPGGQVTLQATAEDANTGDTLTYAWTASTGSFSAASSLSTAWTAPASAGPVVLTLTVTDSKGASASLSITITVSTGNGSAAVNVSFNTWPQVAMVTALPSSVSVGQATQVTASASDADGDSLSYQWTANCAGTWTHATSVTASFTPSAQPSGGTCVLTVAVSDGRGGQGAGSLTIHVGPPTTPRFPPEVVETFQSVTTVPAGATVDFRVRARDPQGSALTFAWTASVGTLGVPVSGSTTSEVVWTPPACVPAGMSPSITATVSNALGGTTSTSFFLSLPATGVCPPPSVCGDGITNGSEACDDGNTVTESVCPNGQASCTTCNSTCTTAYHSLSVLLAGTGSGSVSSFPVGISCSTGKCTSLFPHATTVTLTAPPAASSTFQGWSGGCVGTTSCTLTMTAAMNVTASFQSTPRPPAILSTFQSATTVPVSGGVTFRVVASDPQDSPLAFSWKSNVGTLGVPTSGSSQSEVVWTPPACGSAGTTPSFTATITNGFNLTATTVFTVSGLPVCVSGWTSTGSMGSPRVRHMATLLKNGKVLVSGGYFSFAALGTAEVYDPASGTWSATGPMTSPRYYHTETLLPDGRVLVSGGFAVNSRLASAELYDPASGTWMATGSMATARQSATATLLKNGTVLVSGGHSGVGAPQVTAEVYDPASGTWSATGPMVSSRFQHAATLLPDGRVLVSGGYGSSSEIAAAEVYDPASRTWSAVAPMASPRRFHALTQLNNGTALASGGQNTSGAVQTAEVYDPASRTWSATNSMTVPRSQGAALLLPNGKIFTAGGSGTSAGRTAELYDAASRTWSAIAPMAWARFYHTATLLNDGRVLVSGGYAGSTELATAEVYRP</sequence>
<dbReference type="InterPro" id="IPR015915">
    <property type="entry name" value="Kelch-typ_b-propeller"/>
</dbReference>
<dbReference type="Gene3D" id="2.130.10.80">
    <property type="entry name" value="Galactose oxidase/kelch, beta-propeller"/>
    <property type="match status" value="3"/>
</dbReference>
<dbReference type="Gene3D" id="2.120.10.80">
    <property type="entry name" value="Kelch-type beta propeller"/>
    <property type="match status" value="1"/>
</dbReference>
<dbReference type="Pfam" id="PF24681">
    <property type="entry name" value="Kelch_KLHDC2_KLHL20_DRC7"/>
    <property type="match status" value="1"/>
</dbReference>
<evidence type="ECO:0000256" key="3">
    <source>
        <dbReference type="SAM" id="SignalP"/>
    </source>
</evidence>
<keyword evidence="3" id="KW-0732">Signal</keyword>
<evidence type="ECO:0000313" key="5">
    <source>
        <dbReference type="EMBL" id="AFE05712.1"/>
    </source>
</evidence>
<gene>
    <name evidence="5" type="ordered locus">COCOR_04227</name>
</gene>
<proteinExistence type="predicted"/>
<dbReference type="Pfam" id="PF18998">
    <property type="entry name" value="Flg_new_2"/>
    <property type="match status" value="1"/>
</dbReference>
<organism evidence="5 6">
    <name type="scientific">Corallococcus coralloides (strain ATCC 25202 / DSM 2259 / NBRC 100086 / M2)</name>
    <name type="common">Myxococcus coralloides</name>
    <dbReference type="NCBI Taxonomy" id="1144275"/>
    <lineage>
        <taxon>Bacteria</taxon>
        <taxon>Pseudomonadati</taxon>
        <taxon>Myxococcota</taxon>
        <taxon>Myxococcia</taxon>
        <taxon>Myxococcales</taxon>
        <taxon>Cystobacterineae</taxon>
        <taxon>Myxococcaceae</taxon>
        <taxon>Corallococcus</taxon>
    </lineage>
</organism>
<dbReference type="InterPro" id="IPR037293">
    <property type="entry name" value="Gal_Oxidase_central_sf"/>
</dbReference>
<dbReference type="PROSITE" id="PS50093">
    <property type="entry name" value="PKD"/>
    <property type="match status" value="1"/>
</dbReference>
<keyword evidence="6" id="KW-1185">Reference proteome</keyword>
<dbReference type="HOGENOM" id="CLU_012093_0_0_7"/>
<dbReference type="InterPro" id="IPR013783">
    <property type="entry name" value="Ig-like_fold"/>
</dbReference>
<dbReference type="InterPro" id="IPR006652">
    <property type="entry name" value="Kelch_1"/>
</dbReference>
<evidence type="ECO:0000313" key="6">
    <source>
        <dbReference type="Proteomes" id="UP000007587"/>
    </source>
</evidence>
<accession>H8MZ01</accession>
<dbReference type="SUPFAM" id="SSF49299">
    <property type="entry name" value="PKD domain"/>
    <property type="match status" value="1"/>
</dbReference>
<keyword evidence="2" id="KW-0677">Repeat</keyword>
<dbReference type="EMBL" id="CP003389">
    <property type="protein sequence ID" value="AFE05712.1"/>
    <property type="molecule type" value="Genomic_DNA"/>
</dbReference>
<evidence type="ECO:0000259" key="4">
    <source>
        <dbReference type="PROSITE" id="PS50093"/>
    </source>
</evidence>
<dbReference type="Pfam" id="PF01344">
    <property type="entry name" value="Kelch_1"/>
    <property type="match status" value="2"/>
</dbReference>
<protein>
    <recommendedName>
        <fullName evidence="4">PKD domain-containing protein</fullName>
    </recommendedName>
</protein>
<evidence type="ECO:0000256" key="2">
    <source>
        <dbReference type="ARBA" id="ARBA00022737"/>
    </source>
</evidence>
<dbReference type="KEGG" id="ccx:COCOR_04227"/>
<keyword evidence="1" id="KW-0880">Kelch repeat</keyword>
<reference evidence="6" key="2">
    <citation type="submission" date="2012-03" db="EMBL/GenBank/DDBJ databases">
        <title>Genome sequence of the fruiting myxobacterium Corallococcus coralloides DSM 2259.</title>
        <authorList>
            <person name="Huntley S."/>
            <person name="Zhang Y."/>
            <person name="Treuner-Lange A."/>
            <person name="Sensen C.W."/>
            <person name="Sogaard-Andersen L."/>
        </authorList>
    </citation>
    <scope>NUCLEOTIDE SEQUENCE [LARGE SCALE GENOMIC DNA]</scope>
    <source>
        <strain evidence="6">ATCC 25202 / DSM 2259 / NBRC 100086 / M2</strain>
    </source>
</reference>
<dbReference type="SUPFAM" id="SSF50965">
    <property type="entry name" value="Galactose oxidase, central domain"/>
    <property type="match status" value="1"/>
</dbReference>
<feature type="domain" description="PKD" evidence="4">
    <location>
        <begin position="145"/>
        <end position="230"/>
    </location>
</feature>
<dbReference type="Pfam" id="PF22352">
    <property type="entry name" value="K319L-like_PKD"/>
    <property type="match status" value="1"/>
</dbReference>
<dbReference type="InterPro" id="IPR022409">
    <property type="entry name" value="PKD/Chitinase_dom"/>
</dbReference>
<reference evidence="5 6" key="1">
    <citation type="journal article" date="2012" name="J. Bacteriol.">
        <title>Complete Genome Sequence of the Fruiting Myxobacterium Corallococcus coralloides DSM 2259.</title>
        <authorList>
            <person name="Huntley S."/>
            <person name="Zhang Y."/>
            <person name="Treuner-Lange A."/>
            <person name="Kneip S."/>
            <person name="Sensen C.W."/>
            <person name="Sogaard-Andersen L."/>
        </authorList>
    </citation>
    <scope>NUCLEOTIDE SEQUENCE [LARGE SCALE GENOMIC DNA]</scope>
    <source>
        <strain evidence="6">ATCC 25202 / DSM 2259 / NBRC 100086 / M2</strain>
    </source>
</reference>
<dbReference type="InterPro" id="IPR011043">
    <property type="entry name" value="Gal_Oxase/kelch_b-propeller"/>
</dbReference>
<dbReference type="InterPro" id="IPR044060">
    <property type="entry name" value="Bacterial_rp_domain"/>
</dbReference>
<dbReference type="Pfam" id="PF17963">
    <property type="entry name" value="Big_9"/>
    <property type="match status" value="1"/>
</dbReference>